<keyword evidence="3" id="KW-1185">Reference proteome</keyword>
<keyword evidence="1" id="KW-0812">Transmembrane</keyword>
<keyword evidence="1" id="KW-1133">Transmembrane helix</keyword>
<evidence type="ECO:0000313" key="2">
    <source>
        <dbReference type="EMBL" id="GFN99729.1"/>
    </source>
</evidence>
<evidence type="ECO:0000256" key="1">
    <source>
        <dbReference type="SAM" id="Phobius"/>
    </source>
</evidence>
<protein>
    <submittedName>
        <fullName evidence="2">Uncharacterized protein</fullName>
    </submittedName>
</protein>
<comment type="caution">
    <text evidence="2">The sequence shown here is derived from an EMBL/GenBank/DDBJ whole genome shotgun (WGS) entry which is preliminary data.</text>
</comment>
<feature type="transmembrane region" description="Helical" evidence="1">
    <location>
        <begin position="48"/>
        <end position="68"/>
    </location>
</feature>
<evidence type="ECO:0000313" key="3">
    <source>
        <dbReference type="Proteomes" id="UP000735302"/>
    </source>
</evidence>
<sequence>MYQSKPPMEDITANFTEIQSDASKMAELSIKTISITSGRTVGMRMFPWLLPVSVAVAMVIFLACSFSHHHKRFLQQRRHASRHYLHEYRRVAGPIFSLAATLSATPDAATSHDGKDTDQAISFPSARAFTKRLRRCYSWSPRIFKNKHMSTLRNGVGSTAIRKHFVESGDSGSSTHAQVSASHVLLDDPKLPEKIVEEIKKLTGASQEKLNAEVYALAHWASLSRSNRGRSRSLVVTTSSGALATGAAQCEKDGASTDEILVDVSMNSTHQTHFPSVSNDLCLEPPAAYLNPTMHAMKNQENDKGLIWSNDQEGKFPLLHVMEADRGAGGYPDYALKKINSKKIPVIQITPSVDKLSGKFMEANADTAWSRKATDIPCGSAFSLNNISDRNVPSGSYLLQPSPTLMQEPNQCTGSLLENATGQRNIYRSDNCFLTNLSRGIENEDSVCEAMRFCHRQSSRDVQENRQSDDNVFIPERSPWTAHVPCSSVTLNSICQLHHLIKTLLQFWIPSADKNNSSQFERNTKNASHILDEADTSTQCLQGNHRFQTFVPQNRIESMNPFRVSDTLQDSCQRCAAISGIFATFERSDFDNIEAFVTRALVQTKQGSRTTCVPHTPK</sequence>
<dbReference type="EMBL" id="BLXT01003024">
    <property type="protein sequence ID" value="GFN99729.1"/>
    <property type="molecule type" value="Genomic_DNA"/>
</dbReference>
<proteinExistence type="predicted"/>
<dbReference type="Proteomes" id="UP000735302">
    <property type="component" value="Unassembled WGS sequence"/>
</dbReference>
<accession>A0AAV3ZYI4</accession>
<dbReference type="AlphaFoldDB" id="A0AAV3ZYI4"/>
<organism evidence="2 3">
    <name type="scientific">Plakobranchus ocellatus</name>
    <dbReference type="NCBI Taxonomy" id="259542"/>
    <lineage>
        <taxon>Eukaryota</taxon>
        <taxon>Metazoa</taxon>
        <taxon>Spiralia</taxon>
        <taxon>Lophotrochozoa</taxon>
        <taxon>Mollusca</taxon>
        <taxon>Gastropoda</taxon>
        <taxon>Heterobranchia</taxon>
        <taxon>Euthyneura</taxon>
        <taxon>Panpulmonata</taxon>
        <taxon>Sacoglossa</taxon>
        <taxon>Placobranchoidea</taxon>
        <taxon>Plakobranchidae</taxon>
        <taxon>Plakobranchus</taxon>
    </lineage>
</organism>
<gene>
    <name evidence="2" type="ORF">PoB_002623500</name>
</gene>
<name>A0AAV3ZYI4_9GAST</name>
<reference evidence="2 3" key="1">
    <citation type="journal article" date="2021" name="Elife">
        <title>Chloroplast acquisition without the gene transfer in kleptoplastic sea slugs, Plakobranchus ocellatus.</title>
        <authorList>
            <person name="Maeda T."/>
            <person name="Takahashi S."/>
            <person name="Yoshida T."/>
            <person name="Shimamura S."/>
            <person name="Takaki Y."/>
            <person name="Nagai Y."/>
            <person name="Toyoda A."/>
            <person name="Suzuki Y."/>
            <person name="Arimoto A."/>
            <person name="Ishii H."/>
            <person name="Satoh N."/>
            <person name="Nishiyama T."/>
            <person name="Hasebe M."/>
            <person name="Maruyama T."/>
            <person name="Minagawa J."/>
            <person name="Obokata J."/>
            <person name="Shigenobu S."/>
        </authorList>
    </citation>
    <scope>NUCLEOTIDE SEQUENCE [LARGE SCALE GENOMIC DNA]</scope>
</reference>
<keyword evidence="1" id="KW-0472">Membrane</keyword>